<sequence length="232" mass="27941">MIIETLSELIQGHKITNSTRFHKKEYIQGQLDYFVHFDMKTLRDLAKGFYNQINDQEFDQLISHKYHEYRLLALLILIKRMNDDNIKDIYNKYHHYIIYVNNWDLVDVSAPDIVGGYVEKFQDYQILFNYAKSDNMWINRIASVACLKLIRNHHLDIALNVIEKLLFHKHDLMHKANGWMLREIGKKNRDLLNQFIKTHYKDMPRTTLRYAIERHEKNERKKILGASYTKIK</sequence>
<evidence type="ECO:0000313" key="1">
    <source>
        <dbReference type="EMBL" id="QLY40436.1"/>
    </source>
</evidence>
<gene>
    <name evidence="1" type="ORF">HF295_06075</name>
</gene>
<accession>A0A7L6N2D6</accession>
<name>A0A7L6N2D6_9MOLU</name>
<dbReference type="RefSeq" id="WP_312031275.1">
    <property type="nucleotide sequence ID" value="NZ_CP051151.1"/>
</dbReference>
<dbReference type="EMBL" id="CP051151">
    <property type="protein sequence ID" value="QLY40436.1"/>
    <property type="molecule type" value="Genomic_DNA"/>
</dbReference>
<dbReference type="KEGG" id="tbk:HF295_06075"/>
<dbReference type="SUPFAM" id="SSF48371">
    <property type="entry name" value="ARM repeat"/>
    <property type="match status" value="1"/>
</dbReference>
<keyword evidence="2" id="KW-1185">Reference proteome</keyword>
<dbReference type="PANTHER" id="PTHR34070">
    <property type="entry name" value="ARMADILLO-TYPE FOLD"/>
    <property type="match status" value="1"/>
</dbReference>
<dbReference type="InterPro" id="IPR014825">
    <property type="entry name" value="DNA_alkylation"/>
</dbReference>
<dbReference type="Proteomes" id="UP000512167">
    <property type="component" value="Chromosome"/>
</dbReference>
<reference evidence="1 2" key="1">
    <citation type="submission" date="2020-04" db="EMBL/GenBank/DDBJ databases">
        <authorList>
            <person name="Zheng R.K."/>
            <person name="Sun C.M."/>
        </authorList>
    </citation>
    <scope>NUCLEOTIDE SEQUENCE [LARGE SCALE GENOMIC DNA]</scope>
    <source>
        <strain evidence="2">zrk29</strain>
    </source>
</reference>
<evidence type="ECO:0000313" key="2">
    <source>
        <dbReference type="Proteomes" id="UP000512167"/>
    </source>
</evidence>
<dbReference type="InterPro" id="IPR016024">
    <property type="entry name" value="ARM-type_fold"/>
</dbReference>
<protein>
    <submittedName>
        <fullName evidence="1">DNA alkylation repair protein</fullName>
    </submittedName>
</protein>
<proteinExistence type="predicted"/>
<dbReference type="Pfam" id="PF08713">
    <property type="entry name" value="DNA_alkylation"/>
    <property type="match status" value="1"/>
</dbReference>
<organism evidence="1 2">
    <name type="scientific">Hujiaoplasma nucleasis</name>
    <dbReference type="NCBI Taxonomy" id="2725268"/>
    <lineage>
        <taxon>Bacteria</taxon>
        <taxon>Bacillati</taxon>
        <taxon>Mycoplasmatota</taxon>
        <taxon>Mollicutes</taxon>
        <taxon>Candidatus Izemoplasmatales</taxon>
        <taxon>Hujiaoplasmataceae</taxon>
        <taxon>Hujiaoplasma</taxon>
    </lineage>
</organism>
<dbReference type="PANTHER" id="PTHR34070:SF1">
    <property type="entry name" value="DNA ALKYLATION REPAIR PROTEIN"/>
    <property type="match status" value="1"/>
</dbReference>
<dbReference type="CDD" id="cd06561">
    <property type="entry name" value="AlkD_like"/>
    <property type="match status" value="1"/>
</dbReference>
<dbReference type="AlphaFoldDB" id="A0A7L6N2D6"/>
<dbReference type="Gene3D" id="1.25.10.90">
    <property type="match status" value="1"/>
</dbReference>